<evidence type="ECO:0000313" key="5">
    <source>
        <dbReference type="Proteomes" id="UP000193685"/>
    </source>
</evidence>
<dbReference type="STRING" id="56484.A0A1Y2FZC4"/>
<dbReference type="GO" id="GO:0006508">
    <property type="term" value="P:proteolysis"/>
    <property type="evidence" value="ECO:0007669"/>
    <property type="project" value="UniProtKB-KW"/>
</dbReference>
<comment type="caution">
    <text evidence="4">The sequence shown here is derived from an EMBL/GenBank/DDBJ whole genome shotgun (WGS) entry which is preliminary data.</text>
</comment>
<dbReference type="GO" id="GO:0004843">
    <property type="term" value="F:cysteine-type deubiquitinase activity"/>
    <property type="evidence" value="ECO:0007669"/>
    <property type="project" value="UniProtKB-UniRule"/>
</dbReference>
<keyword evidence="1" id="KW-0788">Thiol protease</keyword>
<proteinExistence type="inferred from homology"/>
<dbReference type="PANTHER" id="PTHR24006">
    <property type="entry name" value="UBIQUITIN CARBOXYL-TERMINAL HYDROLASE"/>
    <property type="match status" value="1"/>
</dbReference>
<evidence type="ECO:0000256" key="2">
    <source>
        <dbReference type="SAM" id="MobiDB-lite"/>
    </source>
</evidence>
<sequence>MVHDPNQLLSLLSLCAAAAALSLFVLAPYLSAIGSLPKGPTIPGLRNWGNWCFCNSVLQSLSSLPTLKVWLNEHVDEQASAEEQIEEEKAESPMSLTQTLLGLLRLLSIEGSPKTLSSSPLVSALERVQRVCISRDQQDAQEFLHLVLESLAAEQNRLSHQVSILQMAHAAKEAGRAYIALPFEGILETTSTCTQCGFNPSKQQTPFLEWTVLPKQQRLMTLESCLAEMLQTERIDEYSCAWCAVAQLARQAQTPAQEAHANALKQQLEKDPSCDLPGPLPRVCRVLHRSSSIVSLPQILAIHINRSIFDAYATRNAVAIEFPEKLDPAAVAGHDFKSKDQVYQLRSFVTHKGSHNRGHYIAFRKRGSQWYMISDETIRIVATEQALAGFRESVFLLFYEKVDLATQAARKKKKRKQKKGGDKGEESQTVVSSEEMDAVSKI</sequence>
<dbReference type="AlphaFoldDB" id="A0A1Y2FZC4"/>
<dbReference type="InterPro" id="IPR001394">
    <property type="entry name" value="Peptidase_C19_UCH"/>
</dbReference>
<dbReference type="PROSITE" id="PS50235">
    <property type="entry name" value="USP_3"/>
    <property type="match status" value="1"/>
</dbReference>
<dbReference type="Pfam" id="PF00443">
    <property type="entry name" value="UCH"/>
    <property type="match status" value="1"/>
</dbReference>
<dbReference type="GO" id="GO:0016579">
    <property type="term" value="P:protein deubiquitination"/>
    <property type="evidence" value="ECO:0007669"/>
    <property type="project" value="InterPro"/>
</dbReference>
<reference evidence="4 5" key="1">
    <citation type="submission" date="2016-07" db="EMBL/GenBank/DDBJ databases">
        <title>Pervasive Adenine N6-methylation of Active Genes in Fungi.</title>
        <authorList>
            <consortium name="DOE Joint Genome Institute"/>
            <person name="Mondo S.J."/>
            <person name="Dannebaum R.O."/>
            <person name="Kuo R.C."/>
            <person name="Labutti K."/>
            <person name="Haridas S."/>
            <person name="Kuo A."/>
            <person name="Salamov A."/>
            <person name="Ahrendt S.R."/>
            <person name="Lipzen A."/>
            <person name="Sullivan W."/>
            <person name="Andreopoulos W.B."/>
            <person name="Clum A."/>
            <person name="Lindquist E."/>
            <person name="Daum C."/>
            <person name="Ramamoorthy G.K."/>
            <person name="Gryganskyi A."/>
            <person name="Culley D."/>
            <person name="Magnuson J.K."/>
            <person name="James T.Y."/>
            <person name="O'Malley M.A."/>
            <person name="Stajich J.E."/>
            <person name="Spatafora J.W."/>
            <person name="Visel A."/>
            <person name="Grigoriev I.V."/>
        </authorList>
    </citation>
    <scope>NUCLEOTIDE SEQUENCE [LARGE SCALE GENOMIC DNA]</scope>
    <source>
        <strain evidence="4 5">12-1054</strain>
    </source>
</reference>
<accession>A0A1Y2FZC4</accession>
<dbReference type="GO" id="GO:0005634">
    <property type="term" value="C:nucleus"/>
    <property type="evidence" value="ECO:0007669"/>
    <property type="project" value="TreeGrafter"/>
</dbReference>
<dbReference type="GO" id="GO:0005829">
    <property type="term" value="C:cytosol"/>
    <property type="evidence" value="ECO:0007669"/>
    <property type="project" value="TreeGrafter"/>
</dbReference>
<name>A0A1Y2FZC4_PROLT</name>
<dbReference type="PROSITE" id="PS00973">
    <property type="entry name" value="USP_2"/>
    <property type="match status" value="1"/>
</dbReference>
<dbReference type="OMA" id="QENWISQ"/>
<feature type="compositionally biased region" description="Basic residues" evidence="2">
    <location>
        <begin position="409"/>
        <end position="418"/>
    </location>
</feature>
<dbReference type="OrthoDB" id="2248014at2759"/>
<comment type="similarity">
    <text evidence="1">Belongs to the peptidase C19 family.</text>
</comment>
<dbReference type="Proteomes" id="UP000193685">
    <property type="component" value="Unassembled WGS sequence"/>
</dbReference>
<keyword evidence="1" id="KW-0645">Protease</keyword>
<protein>
    <recommendedName>
        <fullName evidence="1">Ubiquitin carboxyl-terminal hydrolase</fullName>
        <ecNumber evidence="1">3.4.19.12</ecNumber>
    </recommendedName>
</protein>
<dbReference type="InterPro" id="IPR050164">
    <property type="entry name" value="Peptidase_C19"/>
</dbReference>
<dbReference type="InterPro" id="IPR028889">
    <property type="entry name" value="USP"/>
</dbReference>
<gene>
    <name evidence="4" type="ORF">BCR37DRAFT_20020</name>
</gene>
<keyword evidence="1" id="KW-0833">Ubl conjugation pathway</keyword>
<dbReference type="InterPro" id="IPR038765">
    <property type="entry name" value="Papain-like_cys_pep_sf"/>
</dbReference>
<dbReference type="CDD" id="cd02662">
    <property type="entry name" value="Peptidase_C19F"/>
    <property type="match status" value="1"/>
</dbReference>
<dbReference type="GeneID" id="63782953"/>
<dbReference type="SUPFAM" id="SSF54001">
    <property type="entry name" value="Cysteine proteinases"/>
    <property type="match status" value="1"/>
</dbReference>
<dbReference type="EMBL" id="MCFI01000001">
    <property type="protein sequence ID" value="ORY87985.1"/>
    <property type="molecule type" value="Genomic_DNA"/>
</dbReference>
<dbReference type="RefSeq" id="XP_040728480.1">
    <property type="nucleotide sequence ID" value="XM_040866354.1"/>
</dbReference>
<dbReference type="Gene3D" id="3.90.70.10">
    <property type="entry name" value="Cysteine proteinases"/>
    <property type="match status" value="1"/>
</dbReference>
<dbReference type="PROSITE" id="PS00972">
    <property type="entry name" value="USP_1"/>
    <property type="match status" value="1"/>
</dbReference>
<comment type="catalytic activity">
    <reaction evidence="1">
        <text>Thiol-dependent hydrolysis of ester, thioester, amide, peptide and isopeptide bonds formed by the C-terminal Gly of ubiquitin (a 76-residue protein attached to proteins as an intracellular targeting signal).</text>
        <dbReference type="EC" id="3.4.19.12"/>
    </reaction>
</comment>
<keyword evidence="1" id="KW-0378">Hydrolase</keyword>
<evidence type="ECO:0000259" key="3">
    <source>
        <dbReference type="PROSITE" id="PS50235"/>
    </source>
</evidence>
<feature type="region of interest" description="Disordered" evidence="2">
    <location>
        <begin position="409"/>
        <end position="442"/>
    </location>
</feature>
<feature type="domain" description="USP" evidence="3">
    <location>
        <begin position="43"/>
        <end position="402"/>
    </location>
</feature>
<dbReference type="InterPro" id="IPR018200">
    <property type="entry name" value="USP_CS"/>
</dbReference>
<evidence type="ECO:0000313" key="4">
    <source>
        <dbReference type="EMBL" id="ORY87985.1"/>
    </source>
</evidence>
<dbReference type="PANTHER" id="PTHR24006:SF904">
    <property type="entry name" value="UBIQUITIN CARBOXYL-TERMINAL HYDROLASE 16"/>
    <property type="match status" value="1"/>
</dbReference>
<keyword evidence="5" id="KW-1185">Reference proteome</keyword>
<organism evidence="4 5">
    <name type="scientific">Protomyces lactucae-debilis</name>
    <dbReference type="NCBI Taxonomy" id="2754530"/>
    <lineage>
        <taxon>Eukaryota</taxon>
        <taxon>Fungi</taxon>
        <taxon>Dikarya</taxon>
        <taxon>Ascomycota</taxon>
        <taxon>Taphrinomycotina</taxon>
        <taxon>Taphrinomycetes</taxon>
        <taxon>Taphrinales</taxon>
        <taxon>Protomycetaceae</taxon>
        <taxon>Protomyces</taxon>
    </lineage>
</organism>
<evidence type="ECO:0000256" key="1">
    <source>
        <dbReference type="RuleBase" id="RU366025"/>
    </source>
</evidence>
<dbReference type="EC" id="3.4.19.12" evidence="1"/>